<feature type="domain" description="ABC transmembrane type-1" evidence="9">
    <location>
        <begin position="25"/>
        <end position="306"/>
    </location>
</feature>
<reference evidence="10" key="1">
    <citation type="submission" date="2022-06" db="EMBL/GenBank/DDBJ databases">
        <title>Idiomarina rhizosphaerae M1R2S28.</title>
        <authorList>
            <person name="Sun J.-Q."/>
            <person name="Li L.-F."/>
        </authorList>
    </citation>
    <scope>NUCLEOTIDE SEQUENCE</scope>
    <source>
        <strain evidence="10">M1R2S28</strain>
    </source>
</reference>
<dbReference type="InterPro" id="IPR039421">
    <property type="entry name" value="Type_1_exporter"/>
</dbReference>
<keyword evidence="6 7" id="KW-0472">Membrane</keyword>
<dbReference type="SUPFAM" id="SSF90123">
    <property type="entry name" value="ABC transporter transmembrane region"/>
    <property type="match status" value="1"/>
</dbReference>
<evidence type="ECO:0000259" key="8">
    <source>
        <dbReference type="PROSITE" id="PS50893"/>
    </source>
</evidence>
<keyword evidence="3" id="KW-0547">Nucleotide-binding</keyword>
<dbReference type="Pfam" id="PF00005">
    <property type="entry name" value="ABC_tran"/>
    <property type="match status" value="1"/>
</dbReference>
<dbReference type="GO" id="GO:0016887">
    <property type="term" value="F:ATP hydrolysis activity"/>
    <property type="evidence" value="ECO:0007669"/>
    <property type="project" value="InterPro"/>
</dbReference>
<evidence type="ECO:0000256" key="5">
    <source>
        <dbReference type="ARBA" id="ARBA00022989"/>
    </source>
</evidence>
<dbReference type="Gene3D" id="3.40.50.300">
    <property type="entry name" value="P-loop containing nucleotide triphosphate hydrolases"/>
    <property type="match status" value="1"/>
</dbReference>
<dbReference type="InterPro" id="IPR027417">
    <property type="entry name" value="P-loop_NTPase"/>
</dbReference>
<evidence type="ECO:0000256" key="1">
    <source>
        <dbReference type="ARBA" id="ARBA00004651"/>
    </source>
</evidence>
<proteinExistence type="predicted"/>
<comment type="caution">
    <text evidence="10">The sequence shown here is derived from an EMBL/GenBank/DDBJ whole genome shotgun (WGS) entry which is preliminary data.</text>
</comment>
<dbReference type="InterPro" id="IPR003593">
    <property type="entry name" value="AAA+_ATPase"/>
</dbReference>
<dbReference type="AlphaFoldDB" id="A0A9X2G1M3"/>
<feature type="transmembrane region" description="Helical" evidence="7">
    <location>
        <begin position="277"/>
        <end position="301"/>
    </location>
</feature>
<dbReference type="Gene3D" id="1.20.1560.10">
    <property type="entry name" value="ABC transporter type 1, transmembrane domain"/>
    <property type="match status" value="1"/>
</dbReference>
<dbReference type="InterPro" id="IPR011527">
    <property type="entry name" value="ABC1_TM_dom"/>
</dbReference>
<evidence type="ECO:0000256" key="2">
    <source>
        <dbReference type="ARBA" id="ARBA00022692"/>
    </source>
</evidence>
<dbReference type="InterPro" id="IPR036640">
    <property type="entry name" value="ABC1_TM_sf"/>
</dbReference>
<feature type="transmembrane region" description="Helical" evidence="7">
    <location>
        <begin position="59"/>
        <end position="80"/>
    </location>
</feature>
<dbReference type="GO" id="GO:0015421">
    <property type="term" value="F:ABC-type oligopeptide transporter activity"/>
    <property type="evidence" value="ECO:0007669"/>
    <property type="project" value="TreeGrafter"/>
</dbReference>
<protein>
    <submittedName>
        <fullName evidence="10">ABC transporter transmembrane domain-containing protein</fullName>
    </submittedName>
</protein>
<dbReference type="GO" id="GO:0005524">
    <property type="term" value="F:ATP binding"/>
    <property type="evidence" value="ECO:0007669"/>
    <property type="project" value="UniProtKB-KW"/>
</dbReference>
<dbReference type="InterPro" id="IPR003439">
    <property type="entry name" value="ABC_transporter-like_ATP-bd"/>
</dbReference>
<dbReference type="Pfam" id="PF00664">
    <property type="entry name" value="ABC_membrane"/>
    <property type="match status" value="1"/>
</dbReference>
<dbReference type="PROSITE" id="PS50893">
    <property type="entry name" value="ABC_TRANSPORTER_2"/>
    <property type="match status" value="1"/>
</dbReference>
<feature type="transmembrane region" description="Helical" evidence="7">
    <location>
        <begin position="20"/>
        <end position="47"/>
    </location>
</feature>
<feature type="domain" description="ABC transporter" evidence="8">
    <location>
        <begin position="340"/>
        <end position="570"/>
    </location>
</feature>
<feature type="transmembrane region" description="Helical" evidence="7">
    <location>
        <begin position="165"/>
        <end position="182"/>
    </location>
</feature>
<evidence type="ECO:0000259" key="9">
    <source>
        <dbReference type="PROSITE" id="PS50929"/>
    </source>
</evidence>
<evidence type="ECO:0000256" key="6">
    <source>
        <dbReference type="ARBA" id="ARBA00023136"/>
    </source>
</evidence>
<dbReference type="Proteomes" id="UP001139474">
    <property type="component" value="Unassembled WGS sequence"/>
</dbReference>
<evidence type="ECO:0000313" key="11">
    <source>
        <dbReference type="Proteomes" id="UP001139474"/>
    </source>
</evidence>
<keyword evidence="2 7" id="KW-0812">Transmembrane</keyword>
<dbReference type="SUPFAM" id="SSF52540">
    <property type="entry name" value="P-loop containing nucleoside triphosphate hydrolases"/>
    <property type="match status" value="1"/>
</dbReference>
<sequence>MNEIFRRYAIKPLSFLKPSFGRLTLGFIMMIVTIAIQLSIPTAIAYFIDNSVKANDNNWLTIVAIIMIFVLVLHAVATALRIYLFESAGTVIVTSIRQRLYQTIISQNIAFFDRNRIGDLSNRLSVDVDILKDTMTMGLAIGLRSLITCIGGVAFLFILSPILSLLMIIIIPLSFFAARFTGKHLKEKSRVVQEELANCNQLAQENFSNIRLVHTFNQQVNSIKQYEEATERAKKVSLSSSKLLSGYQGITTFIQYMVLLITLWFGGRLVLSGDMTIGGLTSFVLYGAMVAMSATGVSWFWGEWMKAVGATERVFQLLRVNVKQDRSRGFEDSIAFRGEIEFKDVSFMYPERPDIKALDSFSLHIKEGERVALVGESGAGKSTISNLLLGFYHPNSGELLFDGVAAQKIDLDNIRKNIAVVEQEPSLFSGSIADNIRYAIPDRLVSNEEVIEAAKQANAHDFICALPKGYETDLGDRGMQLSGGQKQRIAIARALLKKAKILILDEATSALDENNENIIQTALDHLMEGCTTIIISHRPSTIERANRIIRLDRGKILIPSSVGSHENQDL</sequence>
<dbReference type="RefSeq" id="WP_253617293.1">
    <property type="nucleotide sequence ID" value="NZ_JAMZDE010000001.1"/>
</dbReference>
<evidence type="ECO:0000256" key="7">
    <source>
        <dbReference type="SAM" id="Phobius"/>
    </source>
</evidence>
<organism evidence="10 11">
    <name type="scientific">Idiomarina rhizosphaerae</name>
    <dbReference type="NCBI Taxonomy" id="2961572"/>
    <lineage>
        <taxon>Bacteria</taxon>
        <taxon>Pseudomonadati</taxon>
        <taxon>Pseudomonadota</taxon>
        <taxon>Gammaproteobacteria</taxon>
        <taxon>Alteromonadales</taxon>
        <taxon>Idiomarinaceae</taxon>
        <taxon>Idiomarina</taxon>
    </lineage>
</organism>
<keyword evidence="5 7" id="KW-1133">Transmembrane helix</keyword>
<dbReference type="InterPro" id="IPR017871">
    <property type="entry name" value="ABC_transporter-like_CS"/>
</dbReference>
<evidence type="ECO:0000313" key="10">
    <source>
        <dbReference type="EMBL" id="MCP1338298.1"/>
    </source>
</evidence>
<accession>A0A9X2G1M3</accession>
<dbReference type="PANTHER" id="PTHR43394">
    <property type="entry name" value="ATP-DEPENDENT PERMEASE MDL1, MITOCHONDRIAL"/>
    <property type="match status" value="1"/>
</dbReference>
<dbReference type="FunFam" id="3.40.50.300:FF:000218">
    <property type="entry name" value="Multidrug ABC transporter ATP-binding protein"/>
    <property type="match status" value="1"/>
</dbReference>
<dbReference type="PROSITE" id="PS50929">
    <property type="entry name" value="ABC_TM1F"/>
    <property type="match status" value="1"/>
</dbReference>
<comment type="subcellular location">
    <subcellularLocation>
        <location evidence="1">Cell membrane</location>
        <topology evidence="1">Multi-pass membrane protein</topology>
    </subcellularLocation>
</comment>
<feature type="transmembrane region" description="Helical" evidence="7">
    <location>
        <begin position="244"/>
        <end position="265"/>
    </location>
</feature>
<dbReference type="CDD" id="cd18557">
    <property type="entry name" value="ABC_6TM_TAP_ABCB8_10_like"/>
    <property type="match status" value="1"/>
</dbReference>
<name>A0A9X2G1M3_9GAMM</name>
<keyword evidence="11" id="KW-1185">Reference proteome</keyword>
<gene>
    <name evidence="10" type="ORF">NJR55_01705</name>
</gene>
<evidence type="ECO:0000256" key="3">
    <source>
        <dbReference type="ARBA" id="ARBA00022741"/>
    </source>
</evidence>
<dbReference type="PROSITE" id="PS00211">
    <property type="entry name" value="ABC_TRANSPORTER_1"/>
    <property type="match status" value="1"/>
</dbReference>
<dbReference type="PANTHER" id="PTHR43394:SF1">
    <property type="entry name" value="ATP-BINDING CASSETTE SUB-FAMILY B MEMBER 10, MITOCHONDRIAL"/>
    <property type="match status" value="1"/>
</dbReference>
<dbReference type="EMBL" id="JAMZDE010000001">
    <property type="protein sequence ID" value="MCP1338298.1"/>
    <property type="molecule type" value="Genomic_DNA"/>
</dbReference>
<dbReference type="SMART" id="SM00382">
    <property type="entry name" value="AAA"/>
    <property type="match status" value="1"/>
</dbReference>
<evidence type="ECO:0000256" key="4">
    <source>
        <dbReference type="ARBA" id="ARBA00022840"/>
    </source>
</evidence>
<dbReference type="GO" id="GO:0005886">
    <property type="term" value="C:plasma membrane"/>
    <property type="evidence" value="ECO:0007669"/>
    <property type="project" value="UniProtKB-SubCell"/>
</dbReference>
<keyword evidence="4" id="KW-0067">ATP-binding</keyword>